<evidence type="ECO:0000256" key="1">
    <source>
        <dbReference type="SAM" id="MobiDB-lite"/>
    </source>
</evidence>
<gene>
    <name evidence="2" type="ORF">DCAR_0415730</name>
</gene>
<reference evidence="2" key="2">
    <citation type="submission" date="2022-03" db="EMBL/GenBank/DDBJ databases">
        <title>Draft title - Genomic analysis of global carrot germplasm unveils the trajectory of domestication and the origin of high carotenoid orange carrot.</title>
        <authorList>
            <person name="Iorizzo M."/>
            <person name="Ellison S."/>
            <person name="Senalik D."/>
            <person name="Macko-Podgorni A."/>
            <person name="Grzebelus D."/>
            <person name="Bostan H."/>
            <person name="Rolling W."/>
            <person name="Curaba J."/>
            <person name="Simon P."/>
        </authorList>
    </citation>
    <scope>NUCLEOTIDE SEQUENCE</scope>
    <source>
        <tissue evidence="2">Leaf</tissue>
    </source>
</reference>
<dbReference type="EMBL" id="CP093346">
    <property type="protein sequence ID" value="WOG96395.1"/>
    <property type="molecule type" value="Genomic_DNA"/>
</dbReference>
<evidence type="ECO:0000313" key="3">
    <source>
        <dbReference type="Proteomes" id="UP000077755"/>
    </source>
</evidence>
<dbReference type="Proteomes" id="UP000077755">
    <property type="component" value="Chromosome 4"/>
</dbReference>
<keyword evidence="3" id="KW-1185">Reference proteome</keyword>
<dbReference type="AlphaFoldDB" id="A0AAF0WUM7"/>
<protein>
    <submittedName>
        <fullName evidence="2">Uncharacterized protein</fullName>
    </submittedName>
</protein>
<organism evidence="2 3">
    <name type="scientific">Daucus carota subsp. sativus</name>
    <name type="common">Carrot</name>
    <dbReference type="NCBI Taxonomy" id="79200"/>
    <lineage>
        <taxon>Eukaryota</taxon>
        <taxon>Viridiplantae</taxon>
        <taxon>Streptophyta</taxon>
        <taxon>Embryophyta</taxon>
        <taxon>Tracheophyta</taxon>
        <taxon>Spermatophyta</taxon>
        <taxon>Magnoliopsida</taxon>
        <taxon>eudicotyledons</taxon>
        <taxon>Gunneridae</taxon>
        <taxon>Pentapetalae</taxon>
        <taxon>asterids</taxon>
        <taxon>campanulids</taxon>
        <taxon>Apiales</taxon>
        <taxon>Apiaceae</taxon>
        <taxon>Apioideae</taxon>
        <taxon>Scandiceae</taxon>
        <taxon>Daucinae</taxon>
        <taxon>Daucus</taxon>
        <taxon>Daucus sect. Daucus</taxon>
    </lineage>
</organism>
<evidence type="ECO:0000313" key="2">
    <source>
        <dbReference type="EMBL" id="WOG96395.1"/>
    </source>
</evidence>
<feature type="region of interest" description="Disordered" evidence="1">
    <location>
        <begin position="1"/>
        <end position="27"/>
    </location>
</feature>
<accession>A0AAF0WUM7</accession>
<name>A0AAF0WUM7_DAUCS</name>
<proteinExistence type="predicted"/>
<feature type="compositionally biased region" description="Polar residues" evidence="1">
    <location>
        <begin position="1"/>
        <end position="24"/>
    </location>
</feature>
<sequence length="100" mass="11700">MEQISCSYDRTNMKTAGNPSSGPASQREGESILLQLLKLARIKDLIRVYCLEGYPKWKYMLRKFILLRKYEKNPKGRRRNGKIQRVSALPTLRISCRLVR</sequence>
<reference evidence="2" key="1">
    <citation type="journal article" date="2016" name="Nat. Genet.">
        <title>A high-quality carrot genome assembly provides new insights into carotenoid accumulation and asterid genome evolution.</title>
        <authorList>
            <person name="Iorizzo M."/>
            <person name="Ellison S."/>
            <person name="Senalik D."/>
            <person name="Zeng P."/>
            <person name="Satapoomin P."/>
            <person name="Huang J."/>
            <person name="Bowman M."/>
            <person name="Iovene M."/>
            <person name="Sanseverino W."/>
            <person name="Cavagnaro P."/>
            <person name="Yildiz M."/>
            <person name="Macko-Podgorni A."/>
            <person name="Moranska E."/>
            <person name="Grzebelus E."/>
            <person name="Grzebelus D."/>
            <person name="Ashrafi H."/>
            <person name="Zheng Z."/>
            <person name="Cheng S."/>
            <person name="Spooner D."/>
            <person name="Van Deynze A."/>
            <person name="Simon P."/>
        </authorList>
    </citation>
    <scope>NUCLEOTIDE SEQUENCE</scope>
    <source>
        <tissue evidence="2">Leaf</tissue>
    </source>
</reference>